<evidence type="ECO:0000313" key="2">
    <source>
        <dbReference type="EMBL" id="AWX69680.1"/>
    </source>
</evidence>
<keyword evidence="1" id="KW-1133">Transmembrane helix</keyword>
<feature type="transmembrane region" description="Helical" evidence="1">
    <location>
        <begin position="112"/>
        <end position="137"/>
    </location>
</feature>
<keyword evidence="3" id="KW-1185">Reference proteome</keyword>
<accession>A0A2Z4NDP7</accession>
<sequence>MKKIRNGCLIFFHIALAILLLIICPLYFEYFHYKSIGVVNGISFRYSGFYFFADYMGYIIIIPLNCIIFWALFKIEKIPKIAILITTSIIFGLSLGGIIYSLIFIGFIQYKIVGIVIIYFIFNIGFIGGFIGVYTWLFKSIIKELKKAKHEWNKNSF</sequence>
<evidence type="ECO:0000256" key="1">
    <source>
        <dbReference type="SAM" id="Phobius"/>
    </source>
</evidence>
<dbReference type="KEGG" id="mane:DP065_02915"/>
<keyword evidence="1" id="KW-0812">Transmembrane</keyword>
<proteinExistence type="predicted"/>
<reference evidence="3" key="1">
    <citation type="submission" date="2018-06" db="EMBL/GenBank/DDBJ databases">
        <title>Complete genome sequences of Mycoplasma anatis, M. anseris and M. cloacale type strains.</title>
        <authorList>
            <person name="Grozner D."/>
            <person name="Forro B."/>
            <person name="Sulyok K.M."/>
            <person name="Marton S."/>
            <person name="Kreizinger Z."/>
            <person name="Banyai K."/>
            <person name="Gyuranecz M."/>
        </authorList>
    </citation>
    <scope>NUCLEOTIDE SEQUENCE [LARGE SCALE GENOMIC DNA]</scope>
    <source>
        <strain evidence="3">ATCC 49234</strain>
    </source>
</reference>
<gene>
    <name evidence="2" type="ORF">DP065_02915</name>
</gene>
<dbReference type="AlphaFoldDB" id="A0A2Z4NDP7"/>
<dbReference type="Proteomes" id="UP000250218">
    <property type="component" value="Chromosome"/>
</dbReference>
<name>A0A2Z4NDP7_9BACT</name>
<protein>
    <submittedName>
        <fullName evidence="2">Uncharacterized protein</fullName>
    </submittedName>
</protein>
<organism evidence="2 3">
    <name type="scientific">[Mycoplasma] anseris</name>
    <dbReference type="NCBI Taxonomy" id="92400"/>
    <lineage>
        <taxon>Bacteria</taxon>
        <taxon>Bacillati</taxon>
        <taxon>Mycoplasmatota</taxon>
        <taxon>Mycoplasmoidales</taxon>
        <taxon>Metamycoplasmataceae</taxon>
        <taxon>Metamycoplasma</taxon>
    </lineage>
</organism>
<dbReference type="EMBL" id="CP030140">
    <property type="protein sequence ID" value="AWX69680.1"/>
    <property type="molecule type" value="Genomic_DNA"/>
</dbReference>
<feature type="transmembrane region" description="Helical" evidence="1">
    <location>
        <begin position="48"/>
        <end position="72"/>
    </location>
</feature>
<dbReference type="RefSeq" id="WP_033178916.1">
    <property type="nucleotide sequence ID" value="NZ_CP030140.1"/>
</dbReference>
<keyword evidence="1" id="KW-0472">Membrane</keyword>
<feature type="transmembrane region" description="Helical" evidence="1">
    <location>
        <begin position="7"/>
        <end position="28"/>
    </location>
</feature>
<feature type="transmembrane region" description="Helical" evidence="1">
    <location>
        <begin position="81"/>
        <end position="106"/>
    </location>
</feature>
<evidence type="ECO:0000313" key="3">
    <source>
        <dbReference type="Proteomes" id="UP000250218"/>
    </source>
</evidence>